<feature type="transmembrane region" description="Helical" evidence="8">
    <location>
        <begin position="78"/>
        <end position="98"/>
    </location>
</feature>
<keyword evidence="5 8" id="KW-0812">Transmembrane</keyword>
<dbReference type="Pfam" id="PF07690">
    <property type="entry name" value="MFS_1"/>
    <property type="match status" value="1"/>
</dbReference>
<evidence type="ECO:0000313" key="11">
    <source>
        <dbReference type="Proteomes" id="UP000721844"/>
    </source>
</evidence>
<feature type="transmembrane region" description="Helical" evidence="8">
    <location>
        <begin position="165"/>
        <end position="186"/>
    </location>
</feature>
<dbReference type="AlphaFoldDB" id="A0A963Z5J7"/>
<accession>A0A963Z5J7</accession>
<dbReference type="EMBL" id="JAESVA010000012">
    <property type="protein sequence ID" value="MCB8883300.1"/>
    <property type="molecule type" value="Genomic_DNA"/>
</dbReference>
<evidence type="ECO:0000256" key="7">
    <source>
        <dbReference type="ARBA" id="ARBA00023136"/>
    </source>
</evidence>
<dbReference type="GO" id="GO:0022857">
    <property type="term" value="F:transmembrane transporter activity"/>
    <property type="evidence" value="ECO:0007669"/>
    <property type="project" value="InterPro"/>
</dbReference>
<evidence type="ECO:0000256" key="3">
    <source>
        <dbReference type="ARBA" id="ARBA00022448"/>
    </source>
</evidence>
<comment type="similarity">
    <text evidence="2">Belongs to the major facilitator superfamily.</text>
</comment>
<dbReference type="SUPFAM" id="SSF103473">
    <property type="entry name" value="MFS general substrate transporter"/>
    <property type="match status" value="1"/>
</dbReference>
<keyword evidence="3" id="KW-0813">Transport</keyword>
<dbReference type="Proteomes" id="UP000721844">
    <property type="component" value="Unassembled WGS sequence"/>
</dbReference>
<keyword evidence="4" id="KW-1003">Cell membrane</keyword>
<reference evidence="10 11" key="1">
    <citation type="journal article" date="2021" name="Microorganisms">
        <title>Acidisoma silvae sp. nov. and Acidisomacellulosilytica sp. nov., Two Acidophilic Bacteria Isolated from Decaying Wood, Hydrolyzing Cellulose and Producing Poly-3-hydroxybutyrate.</title>
        <authorList>
            <person name="Mieszkin S."/>
            <person name="Pouder E."/>
            <person name="Uroz S."/>
            <person name="Simon-Colin C."/>
            <person name="Alain K."/>
        </authorList>
    </citation>
    <scope>NUCLEOTIDE SEQUENCE [LARGE SCALE GENOMIC DNA]</scope>
    <source>
        <strain evidence="10 11">HW T5.17</strain>
    </source>
</reference>
<gene>
    <name evidence="10" type="ORF">ACELLULO517_23830</name>
</gene>
<keyword evidence="7 8" id="KW-0472">Membrane</keyword>
<evidence type="ECO:0000256" key="6">
    <source>
        <dbReference type="ARBA" id="ARBA00022989"/>
    </source>
</evidence>
<dbReference type="GO" id="GO:0005886">
    <property type="term" value="C:plasma membrane"/>
    <property type="evidence" value="ECO:0007669"/>
    <property type="project" value="UniProtKB-SubCell"/>
</dbReference>
<organism evidence="10 11">
    <name type="scientific">Acidisoma cellulosilyticum</name>
    <dbReference type="NCBI Taxonomy" id="2802395"/>
    <lineage>
        <taxon>Bacteria</taxon>
        <taxon>Pseudomonadati</taxon>
        <taxon>Pseudomonadota</taxon>
        <taxon>Alphaproteobacteria</taxon>
        <taxon>Acetobacterales</taxon>
        <taxon>Acidocellaceae</taxon>
        <taxon>Acidisoma</taxon>
    </lineage>
</organism>
<feature type="transmembrane region" description="Helical" evidence="8">
    <location>
        <begin position="192"/>
        <end position="214"/>
    </location>
</feature>
<sequence>MFKTQTFAHQTLALKRRQTDIRPAIAPVKVRRGTPDYQRISLALFLAGFATFSLLYTVQPLLPLFAQHFHVTPAASSLALSLSTGALACAIMLAAMLSETAGRRGLMFISMSAAAIMNIVAGLAPNWTTLLIARALEGFVLGGVPAVAMAYLAEEIDGGSLGLAMGRYVGGTAFGGMMGRVGAGLFAEAFGWRAALCIMGALGVAAAIAFVLLLPASRYFDRKRGFDLRFHVRAWGGHLTDRGLPLLFAIGFLVMGAFVTVYNYAGFRLMAAPYHFSQTVIGLIFTVYVFGIVASSTAGSAADKLGRGRVLPMGLGTALIGALLTLSAAVPVIILGIILLTVGFFISHAVASGWVGRLAAGSKGHASSLYLLAYYLGSSVAGTAGGWFWSHGGWPGVISFAGVCLVLALFCGLGVGRISRPQRAEPR</sequence>
<dbReference type="Gene3D" id="1.20.1250.20">
    <property type="entry name" value="MFS general substrate transporter like domains"/>
    <property type="match status" value="1"/>
</dbReference>
<comment type="subcellular location">
    <subcellularLocation>
        <location evidence="1">Cell membrane</location>
        <topology evidence="1">Multi-pass membrane protein</topology>
    </subcellularLocation>
</comment>
<dbReference type="RefSeq" id="WP_227309954.1">
    <property type="nucleotide sequence ID" value="NZ_JAESVA010000012.1"/>
</dbReference>
<feature type="transmembrane region" description="Helical" evidence="8">
    <location>
        <begin position="243"/>
        <end position="264"/>
    </location>
</feature>
<feature type="transmembrane region" description="Helical" evidence="8">
    <location>
        <begin position="396"/>
        <end position="418"/>
    </location>
</feature>
<feature type="transmembrane region" description="Helical" evidence="8">
    <location>
        <begin position="368"/>
        <end position="390"/>
    </location>
</feature>
<feature type="transmembrane region" description="Helical" evidence="8">
    <location>
        <begin position="276"/>
        <end position="298"/>
    </location>
</feature>
<proteinExistence type="inferred from homology"/>
<keyword evidence="11" id="KW-1185">Reference proteome</keyword>
<evidence type="ECO:0000256" key="2">
    <source>
        <dbReference type="ARBA" id="ARBA00008335"/>
    </source>
</evidence>
<dbReference type="PROSITE" id="PS50850">
    <property type="entry name" value="MFS"/>
    <property type="match status" value="1"/>
</dbReference>
<evidence type="ECO:0000259" key="9">
    <source>
        <dbReference type="PROSITE" id="PS50850"/>
    </source>
</evidence>
<feature type="transmembrane region" description="Helical" evidence="8">
    <location>
        <begin position="105"/>
        <end position="125"/>
    </location>
</feature>
<dbReference type="PANTHER" id="PTHR43271:SF1">
    <property type="entry name" value="INNER MEMBRANE TRANSPORT PROTEIN YNFM"/>
    <property type="match status" value="1"/>
</dbReference>
<dbReference type="PANTHER" id="PTHR43271">
    <property type="entry name" value="BLL2771 PROTEIN"/>
    <property type="match status" value="1"/>
</dbReference>
<dbReference type="InterPro" id="IPR020846">
    <property type="entry name" value="MFS_dom"/>
</dbReference>
<dbReference type="InterPro" id="IPR011701">
    <property type="entry name" value="MFS"/>
</dbReference>
<feature type="transmembrane region" description="Helical" evidence="8">
    <location>
        <begin position="131"/>
        <end position="153"/>
    </location>
</feature>
<evidence type="ECO:0000256" key="1">
    <source>
        <dbReference type="ARBA" id="ARBA00004651"/>
    </source>
</evidence>
<feature type="transmembrane region" description="Helical" evidence="8">
    <location>
        <begin position="310"/>
        <end position="327"/>
    </location>
</feature>
<evidence type="ECO:0000256" key="5">
    <source>
        <dbReference type="ARBA" id="ARBA00022692"/>
    </source>
</evidence>
<comment type="caution">
    <text evidence="10">The sequence shown here is derived from an EMBL/GenBank/DDBJ whole genome shotgun (WGS) entry which is preliminary data.</text>
</comment>
<feature type="transmembrane region" description="Helical" evidence="8">
    <location>
        <begin position="40"/>
        <end position="58"/>
    </location>
</feature>
<keyword evidence="6 8" id="KW-1133">Transmembrane helix</keyword>
<dbReference type="InterPro" id="IPR036259">
    <property type="entry name" value="MFS_trans_sf"/>
</dbReference>
<evidence type="ECO:0000256" key="8">
    <source>
        <dbReference type="SAM" id="Phobius"/>
    </source>
</evidence>
<dbReference type="CDD" id="cd17324">
    <property type="entry name" value="MFS_NepI_like"/>
    <property type="match status" value="1"/>
</dbReference>
<feature type="domain" description="Major facilitator superfamily (MFS) profile" evidence="9">
    <location>
        <begin position="36"/>
        <end position="419"/>
    </location>
</feature>
<evidence type="ECO:0000313" key="10">
    <source>
        <dbReference type="EMBL" id="MCB8883300.1"/>
    </source>
</evidence>
<name>A0A963Z5J7_9PROT</name>
<evidence type="ECO:0000256" key="4">
    <source>
        <dbReference type="ARBA" id="ARBA00022475"/>
    </source>
</evidence>
<feature type="transmembrane region" description="Helical" evidence="8">
    <location>
        <begin position="333"/>
        <end position="356"/>
    </location>
</feature>
<protein>
    <submittedName>
        <fullName evidence="10">MFS transporter</fullName>
    </submittedName>
</protein>